<dbReference type="InterPro" id="IPR031273">
    <property type="entry name" value="PARP4"/>
</dbReference>
<accession>A0A8D0GNK9</accession>
<evidence type="ECO:0000313" key="2">
    <source>
        <dbReference type="Proteomes" id="UP000694392"/>
    </source>
</evidence>
<dbReference type="Ensembl" id="ENSSPUT00000011943.1">
    <property type="protein sequence ID" value="ENSSPUP00000011206.1"/>
    <property type="gene ID" value="ENSSPUG00000008577.1"/>
</dbReference>
<reference evidence="1" key="1">
    <citation type="submission" date="2025-08" db="UniProtKB">
        <authorList>
            <consortium name="Ensembl"/>
        </authorList>
    </citation>
    <scope>IDENTIFICATION</scope>
</reference>
<dbReference type="PANTHER" id="PTHR46530">
    <property type="entry name" value="PROTEIN MONO-ADP-RIBOSYLTRANSFERASE PARP4"/>
    <property type="match status" value="1"/>
</dbReference>
<protein>
    <submittedName>
        <fullName evidence="1">Uncharacterized protein</fullName>
    </submittedName>
</protein>
<evidence type="ECO:0000313" key="1">
    <source>
        <dbReference type="Ensembl" id="ENSSPUP00000011206.1"/>
    </source>
</evidence>
<dbReference type="GeneTree" id="ENSGT00940000160555"/>
<organism evidence="1 2">
    <name type="scientific">Sphenodon punctatus</name>
    <name type="common">Tuatara</name>
    <name type="synonym">Hatteria punctata</name>
    <dbReference type="NCBI Taxonomy" id="8508"/>
    <lineage>
        <taxon>Eukaryota</taxon>
        <taxon>Metazoa</taxon>
        <taxon>Chordata</taxon>
        <taxon>Craniata</taxon>
        <taxon>Vertebrata</taxon>
        <taxon>Euteleostomi</taxon>
        <taxon>Lepidosauria</taxon>
        <taxon>Sphenodontia</taxon>
        <taxon>Sphenodontidae</taxon>
        <taxon>Sphenodon</taxon>
    </lineage>
</organism>
<dbReference type="GO" id="GO:0003950">
    <property type="term" value="F:NAD+ poly-ADP-ribosyltransferase activity"/>
    <property type="evidence" value="ECO:0007669"/>
    <property type="project" value="InterPro"/>
</dbReference>
<proteinExistence type="predicted"/>
<reference evidence="1" key="2">
    <citation type="submission" date="2025-09" db="UniProtKB">
        <authorList>
            <consortium name="Ensembl"/>
        </authorList>
    </citation>
    <scope>IDENTIFICATION</scope>
</reference>
<name>A0A8D0GNK9_SPHPU</name>
<dbReference type="Proteomes" id="UP000694392">
    <property type="component" value="Unplaced"/>
</dbReference>
<keyword evidence="2" id="KW-1185">Reference proteome</keyword>
<sequence length="114" mass="13218">MLHKLTARAFIRDYEDGILHENETEHEMKKQTLKSLIIKFSLENSIVTQFTSFVAVEKRDANEVQHPDSLNILELIAKEDVDFLPYMAWKSETSQFAHSLFGSAIFLKKVNTFL</sequence>
<dbReference type="AlphaFoldDB" id="A0A8D0GNK9"/>
<dbReference type="PANTHER" id="PTHR46530:SF1">
    <property type="entry name" value="PROTEIN MONO-ADP-RIBOSYLTRANSFERASE PARP4"/>
    <property type="match status" value="1"/>
</dbReference>
<dbReference type="GO" id="GO:0005737">
    <property type="term" value="C:cytoplasm"/>
    <property type="evidence" value="ECO:0007669"/>
    <property type="project" value="TreeGrafter"/>
</dbReference>